<dbReference type="InterPro" id="IPR013568">
    <property type="entry name" value="SEFIR_dom"/>
</dbReference>
<proteinExistence type="predicted"/>
<dbReference type="InterPro" id="IPR035897">
    <property type="entry name" value="Toll_tir_struct_dom_sf"/>
</dbReference>
<dbReference type="PROSITE" id="PS51534">
    <property type="entry name" value="SEFIR"/>
    <property type="match status" value="1"/>
</dbReference>
<feature type="domain" description="SEFIR" evidence="1">
    <location>
        <begin position="3"/>
        <end position="50"/>
    </location>
</feature>
<dbReference type="AlphaFoldDB" id="A0AAW4YGT2"/>
<sequence length="50" mass="5984">MENPKVFISYSWHPEKNKIWVQRLAERLIQDGVNVKLDVWDLKHGHDKNA</sequence>
<dbReference type="Pfam" id="PF08357">
    <property type="entry name" value="SEFIR"/>
    <property type="match status" value="1"/>
</dbReference>
<gene>
    <name evidence="2" type="ORF">LYY06_04680</name>
</gene>
<keyword evidence="2" id="KW-0675">Receptor</keyword>
<comment type="caution">
    <text evidence="2">The sequence shown here is derived from an EMBL/GenBank/DDBJ whole genome shotgun (WGS) entry which is preliminary data.</text>
</comment>
<evidence type="ECO:0000313" key="3">
    <source>
        <dbReference type="Proteomes" id="UP001200307"/>
    </source>
</evidence>
<dbReference type="EMBL" id="JAJTVO010000006">
    <property type="protein sequence ID" value="MCE4121562.1"/>
    <property type="molecule type" value="Genomic_DNA"/>
</dbReference>
<dbReference type="Gene3D" id="3.40.50.10140">
    <property type="entry name" value="Toll/interleukin-1 receptor homology (TIR) domain"/>
    <property type="match status" value="1"/>
</dbReference>
<reference evidence="2" key="1">
    <citation type="submission" date="2021-12" db="EMBL/GenBank/DDBJ databases">
        <authorList>
            <person name="Lv X."/>
        </authorList>
    </citation>
    <scope>NUCLEOTIDE SEQUENCE</scope>
    <source>
        <strain evidence="2">HF2106</strain>
    </source>
</reference>
<dbReference type="Proteomes" id="UP001200307">
    <property type="component" value="Unassembled WGS sequence"/>
</dbReference>
<accession>A0AAW4YGT2</accession>
<dbReference type="SUPFAM" id="SSF52200">
    <property type="entry name" value="Toll/Interleukin receptor TIR domain"/>
    <property type="match status" value="1"/>
</dbReference>
<dbReference type="RefSeq" id="WP_233338817.1">
    <property type="nucleotide sequence ID" value="NZ_JAJTVO010000006.1"/>
</dbReference>
<name>A0AAW4YGT2_9BACT</name>
<evidence type="ECO:0000313" key="2">
    <source>
        <dbReference type="EMBL" id="MCE4121562.1"/>
    </source>
</evidence>
<protein>
    <submittedName>
        <fullName evidence="2">Toll/interleukin-1 receptor domain-containing protein</fullName>
    </submittedName>
</protein>
<evidence type="ECO:0000259" key="1">
    <source>
        <dbReference type="PROSITE" id="PS51534"/>
    </source>
</evidence>
<organism evidence="2 3">
    <name type="scientific">Segatella copri</name>
    <dbReference type="NCBI Taxonomy" id="165179"/>
    <lineage>
        <taxon>Bacteria</taxon>
        <taxon>Pseudomonadati</taxon>
        <taxon>Bacteroidota</taxon>
        <taxon>Bacteroidia</taxon>
        <taxon>Bacteroidales</taxon>
        <taxon>Prevotellaceae</taxon>
        <taxon>Segatella</taxon>
    </lineage>
</organism>